<dbReference type="InterPro" id="IPR005227">
    <property type="entry name" value="YqgF"/>
</dbReference>
<keyword evidence="2 5" id="KW-0690">Ribosome biogenesis</keyword>
<evidence type="ECO:0000256" key="5">
    <source>
        <dbReference type="HAMAP-Rule" id="MF_00651"/>
    </source>
</evidence>
<sequence>MENNAGVTASTTPYPQAMALFNITELGERLSTGQRLLGIDPGAKQIGLALSDVMLMVGSPYGSLKRGKLSLMASEIRKIAHEHNVAALVVGLPLSLDGTFGPAAQAARDWALALSEQTELSATLWDERLSSSAVNRAIISEADLSRKRRESIVDKMAAAYILQGFLDRLAVLRQTQF</sequence>
<evidence type="ECO:0000256" key="2">
    <source>
        <dbReference type="ARBA" id="ARBA00022517"/>
    </source>
</evidence>
<evidence type="ECO:0000256" key="3">
    <source>
        <dbReference type="ARBA" id="ARBA00022722"/>
    </source>
</evidence>
<keyword evidence="1 5" id="KW-0963">Cytoplasm</keyword>
<evidence type="ECO:0000313" key="8">
    <source>
        <dbReference type="Proteomes" id="UP000631653"/>
    </source>
</evidence>
<keyword evidence="4 5" id="KW-0378">Hydrolase</keyword>
<dbReference type="InterPro" id="IPR012337">
    <property type="entry name" value="RNaseH-like_sf"/>
</dbReference>
<evidence type="ECO:0000259" key="6">
    <source>
        <dbReference type="SMART" id="SM00732"/>
    </source>
</evidence>
<dbReference type="SMART" id="SM00732">
    <property type="entry name" value="YqgFc"/>
    <property type="match status" value="1"/>
</dbReference>
<protein>
    <recommendedName>
        <fullName evidence="5">Putative pre-16S rRNA nuclease</fullName>
        <ecNumber evidence="5">3.1.-.-</ecNumber>
    </recommendedName>
</protein>
<comment type="similarity">
    <text evidence="5">Belongs to the YqgF HJR family.</text>
</comment>
<evidence type="ECO:0000256" key="1">
    <source>
        <dbReference type="ARBA" id="ARBA00022490"/>
    </source>
</evidence>
<dbReference type="CDD" id="cd16964">
    <property type="entry name" value="YqgF"/>
    <property type="match status" value="1"/>
</dbReference>
<dbReference type="PANTHER" id="PTHR33317">
    <property type="entry name" value="POLYNUCLEOTIDYL TRANSFERASE, RIBONUCLEASE H-LIKE SUPERFAMILY PROTEIN"/>
    <property type="match status" value="1"/>
</dbReference>
<dbReference type="NCBIfam" id="TIGR00250">
    <property type="entry name" value="RNAse_H_YqgF"/>
    <property type="match status" value="1"/>
</dbReference>
<organism evidence="7 8">
    <name type="scientific">Acetobacter conturbans</name>
    <dbReference type="NCBI Taxonomy" id="1737472"/>
    <lineage>
        <taxon>Bacteria</taxon>
        <taxon>Pseudomonadati</taxon>
        <taxon>Pseudomonadota</taxon>
        <taxon>Alphaproteobacteria</taxon>
        <taxon>Acetobacterales</taxon>
        <taxon>Acetobacteraceae</taxon>
        <taxon>Acetobacter</taxon>
    </lineage>
</organism>
<dbReference type="InterPro" id="IPR037027">
    <property type="entry name" value="YqgF/RNaseH-like_dom_sf"/>
</dbReference>
<name>A0ABX0JZX5_9PROT</name>
<accession>A0ABX0JZX5</accession>
<keyword evidence="8" id="KW-1185">Reference proteome</keyword>
<dbReference type="Proteomes" id="UP000631653">
    <property type="component" value="Unassembled WGS sequence"/>
</dbReference>
<evidence type="ECO:0000256" key="4">
    <source>
        <dbReference type="ARBA" id="ARBA00022801"/>
    </source>
</evidence>
<reference evidence="7 8" key="1">
    <citation type="journal article" date="2020" name="Int. J. Syst. Evol. Microbiol.">
        <title>Novel acetic acid bacteria from cider fermentations: Acetobacter conturbans sp. nov. and Acetobacter fallax sp. nov.</title>
        <authorList>
            <person name="Sombolestani A.S."/>
            <person name="Cleenwerck I."/>
            <person name="Cnockaert M."/>
            <person name="Borremans W."/>
            <person name="Wieme A.D."/>
            <person name="De Vuyst L."/>
            <person name="Vandamme P."/>
        </authorList>
    </citation>
    <scope>NUCLEOTIDE SEQUENCE [LARGE SCALE GENOMIC DNA]</scope>
    <source>
        <strain evidence="7 8">LMG 1627</strain>
    </source>
</reference>
<proteinExistence type="inferred from homology"/>
<comment type="caution">
    <text evidence="7">The sequence shown here is derived from an EMBL/GenBank/DDBJ whole genome shotgun (WGS) entry which is preliminary data.</text>
</comment>
<dbReference type="Gene3D" id="3.30.420.140">
    <property type="entry name" value="YqgF/RNase H-like domain"/>
    <property type="match status" value="1"/>
</dbReference>
<dbReference type="SUPFAM" id="SSF53098">
    <property type="entry name" value="Ribonuclease H-like"/>
    <property type="match status" value="1"/>
</dbReference>
<dbReference type="EC" id="3.1.-.-" evidence="5"/>
<dbReference type="EMBL" id="WOSY01000004">
    <property type="protein sequence ID" value="NHN87985.1"/>
    <property type="molecule type" value="Genomic_DNA"/>
</dbReference>
<comment type="function">
    <text evidence="5">Could be a nuclease involved in processing of the 5'-end of pre-16S rRNA.</text>
</comment>
<feature type="domain" description="YqgF/RNase H-like" evidence="6">
    <location>
        <begin position="34"/>
        <end position="134"/>
    </location>
</feature>
<dbReference type="PANTHER" id="PTHR33317:SF4">
    <property type="entry name" value="POLYNUCLEOTIDYL TRANSFERASE, RIBONUCLEASE H-LIKE SUPERFAMILY PROTEIN"/>
    <property type="match status" value="1"/>
</dbReference>
<dbReference type="HAMAP" id="MF_00651">
    <property type="entry name" value="Nuclease_YqgF"/>
    <property type="match status" value="1"/>
</dbReference>
<gene>
    <name evidence="7" type="primary">ruvX</name>
    <name evidence="7" type="ORF">GOB81_04995</name>
</gene>
<dbReference type="Pfam" id="PF03652">
    <property type="entry name" value="RuvX"/>
    <property type="match status" value="1"/>
</dbReference>
<evidence type="ECO:0000313" key="7">
    <source>
        <dbReference type="EMBL" id="NHN87985.1"/>
    </source>
</evidence>
<keyword evidence="3 5" id="KW-0540">Nuclease</keyword>
<dbReference type="InterPro" id="IPR006641">
    <property type="entry name" value="YqgF/RNaseH-like_dom"/>
</dbReference>
<comment type="subcellular location">
    <subcellularLocation>
        <location evidence="5">Cytoplasm</location>
    </subcellularLocation>
</comment>